<sequence length="144" mass="16310">MRLAPFIPALPEGKVGITLFHQQVRAFIDKTLDHYGRLDMGYNNAGEVLFKPRHQLTLEDWEHTHLPELPTASVDKPVHNRCEKTHIPDSTPVPVRWCDFDRPNGGKIGVLERPCRFSTVPVDNPVEKVRKTTHDSLIRGGCAI</sequence>
<dbReference type="EMBL" id="CP003466">
    <property type="protein sequence ID" value="AFT70067.1"/>
    <property type="molecule type" value="Genomic_DNA"/>
</dbReference>
<dbReference type="Proteomes" id="UP000006286">
    <property type="component" value="Chromosome"/>
</dbReference>
<evidence type="ECO:0000313" key="2">
    <source>
        <dbReference type="Proteomes" id="UP000006286"/>
    </source>
</evidence>
<accession>K0CEH1</accession>
<dbReference type="RefSeq" id="WP_014994139.1">
    <property type="nucleotide sequence ID" value="NC_018691.1"/>
</dbReference>
<organism evidence="1 2">
    <name type="scientific">Alcanivorax dieselolei (strain DSM 16502 / CGMCC 1.3690 / MCCC 1A00001 / B-5)</name>
    <name type="common">Alloalcanivorax dieselolei</name>
    <dbReference type="NCBI Taxonomy" id="930169"/>
    <lineage>
        <taxon>Bacteria</taxon>
        <taxon>Pseudomonadati</taxon>
        <taxon>Pseudomonadota</taxon>
        <taxon>Gammaproteobacteria</taxon>
        <taxon>Oceanospirillales</taxon>
        <taxon>Alcanivoracaceae</taxon>
        <taxon>Alloalcanivorax</taxon>
    </lineage>
</organism>
<dbReference type="KEGG" id="adi:B5T_01790"/>
<reference evidence="1 2" key="1">
    <citation type="journal article" date="2012" name="J. Bacteriol.">
        <title>Complete genome sequence of Alcanivorax dieselolei type strain B5.</title>
        <authorList>
            <person name="Lai Q."/>
            <person name="Li W."/>
            <person name="Shao Z."/>
        </authorList>
    </citation>
    <scope>NUCLEOTIDE SEQUENCE [LARGE SCALE GENOMIC DNA]</scope>
    <source>
        <strain evidence="2">DSM 16502 / CGMCC 1.3690 / B-5</strain>
    </source>
</reference>
<dbReference type="InterPro" id="IPR036291">
    <property type="entry name" value="NAD(P)-bd_dom_sf"/>
</dbReference>
<keyword evidence="2" id="KW-1185">Reference proteome</keyword>
<gene>
    <name evidence="1" type="ordered locus">B5T_01790</name>
</gene>
<name>K0CEH1_ALCDB</name>
<dbReference type="AlphaFoldDB" id="K0CEH1"/>
<dbReference type="SUPFAM" id="SSF51735">
    <property type="entry name" value="NAD(P)-binding Rossmann-fold domains"/>
    <property type="match status" value="1"/>
</dbReference>
<evidence type="ECO:0000313" key="1">
    <source>
        <dbReference type="EMBL" id="AFT70067.1"/>
    </source>
</evidence>
<dbReference type="Gene3D" id="3.40.50.720">
    <property type="entry name" value="NAD(P)-binding Rossmann-like Domain"/>
    <property type="match status" value="1"/>
</dbReference>
<dbReference type="OrthoDB" id="6861885at2"/>
<dbReference type="HOGENOM" id="CLU_1792384_0_0_6"/>
<protein>
    <submittedName>
        <fullName evidence="1">Short-chain dehydrogenase/reductase SDR</fullName>
    </submittedName>
</protein>
<proteinExistence type="predicted"/>